<evidence type="ECO:0000313" key="3">
    <source>
        <dbReference type="Proteomes" id="UP000792457"/>
    </source>
</evidence>
<feature type="region of interest" description="Disordered" evidence="1">
    <location>
        <begin position="118"/>
        <end position="176"/>
    </location>
</feature>
<keyword evidence="3" id="KW-1185">Reference proteome</keyword>
<feature type="compositionally biased region" description="Acidic residues" evidence="1">
    <location>
        <begin position="140"/>
        <end position="154"/>
    </location>
</feature>
<feature type="compositionally biased region" description="Gly residues" evidence="1">
    <location>
        <begin position="123"/>
        <end position="139"/>
    </location>
</feature>
<organism evidence="2 3">
    <name type="scientific">Ladona fulva</name>
    <name type="common">Scarce chaser dragonfly</name>
    <name type="synonym">Libellula fulva</name>
    <dbReference type="NCBI Taxonomy" id="123851"/>
    <lineage>
        <taxon>Eukaryota</taxon>
        <taxon>Metazoa</taxon>
        <taxon>Ecdysozoa</taxon>
        <taxon>Arthropoda</taxon>
        <taxon>Hexapoda</taxon>
        <taxon>Insecta</taxon>
        <taxon>Pterygota</taxon>
        <taxon>Palaeoptera</taxon>
        <taxon>Odonata</taxon>
        <taxon>Epiprocta</taxon>
        <taxon>Anisoptera</taxon>
        <taxon>Libelluloidea</taxon>
        <taxon>Libellulidae</taxon>
        <taxon>Ladona</taxon>
    </lineage>
</organism>
<accession>A0A8K0KV45</accession>
<proteinExistence type="predicted"/>
<gene>
    <name evidence="2" type="ORF">J437_LFUL004715</name>
</gene>
<reference evidence="2" key="2">
    <citation type="submission" date="2017-10" db="EMBL/GenBank/DDBJ databases">
        <title>Ladona fulva Genome sequencing and assembly.</title>
        <authorList>
            <person name="Murali S."/>
            <person name="Richards S."/>
            <person name="Bandaranaike D."/>
            <person name="Bellair M."/>
            <person name="Blankenburg K."/>
            <person name="Chao H."/>
            <person name="Dinh H."/>
            <person name="Doddapaneni H."/>
            <person name="Dugan-Rocha S."/>
            <person name="Elkadiri S."/>
            <person name="Gnanaolivu R."/>
            <person name="Hernandez B."/>
            <person name="Skinner E."/>
            <person name="Javaid M."/>
            <person name="Lee S."/>
            <person name="Li M."/>
            <person name="Ming W."/>
            <person name="Munidasa M."/>
            <person name="Muniz J."/>
            <person name="Nguyen L."/>
            <person name="Hughes D."/>
            <person name="Osuji N."/>
            <person name="Pu L.-L."/>
            <person name="Puazo M."/>
            <person name="Qu C."/>
            <person name="Quiroz J."/>
            <person name="Raj R."/>
            <person name="Weissenberger G."/>
            <person name="Xin Y."/>
            <person name="Zou X."/>
            <person name="Han Y."/>
            <person name="Worley K."/>
            <person name="Muzny D."/>
            <person name="Gibbs R."/>
        </authorList>
    </citation>
    <scope>NUCLEOTIDE SEQUENCE</scope>
    <source>
        <strain evidence="2">Sampled in the wild</strain>
    </source>
</reference>
<evidence type="ECO:0000313" key="2">
    <source>
        <dbReference type="EMBL" id="KAG8240255.1"/>
    </source>
</evidence>
<name>A0A8K0KV45_LADFU</name>
<dbReference type="EMBL" id="KZ312439">
    <property type="protein sequence ID" value="KAG8240255.1"/>
    <property type="molecule type" value="Genomic_DNA"/>
</dbReference>
<dbReference type="Proteomes" id="UP000792457">
    <property type="component" value="Unassembled WGS sequence"/>
</dbReference>
<comment type="caution">
    <text evidence="2">The sequence shown here is derived from an EMBL/GenBank/DDBJ whole genome shotgun (WGS) entry which is preliminary data.</text>
</comment>
<protein>
    <submittedName>
        <fullName evidence="2">Uncharacterized protein</fullName>
    </submittedName>
</protein>
<evidence type="ECO:0000256" key="1">
    <source>
        <dbReference type="SAM" id="MobiDB-lite"/>
    </source>
</evidence>
<sequence>MKRQARVLRSRVRRVRSARIQDRALPCYPCGALAVPRKHSVADVGVNHLLLRLHLPLRSPPHYHPHPVLAAALLAAILAVVSGPGDGAGAAGEATQTRRPSPRGRCCCTCSGTWPPPAKARDAGGGAGVGEDGGVGGGGDDGEGGADGAGDEGDGVGGDGGWRIRGTKEPRRPLCPEASSSYQEVLDLPFLRALLLPFLRDPFQEAIQPIGNKRLYPRNRVDFPAKSMLREVWSGSNSARSDVLKEDRRIISQSRYLTVVRKRGPSVIHDRHLSAESLSENTFRSHGRHKNETEAIIQTKKTENDASACFSLLM</sequence>
<dbReference type="AlphaFoldDB" id="A0A8K0KV45"/>
<reference evidence="2" key="1">
    <citation type="submission" date="2013-04" db="EMBL/GenBank/DDBJ databases">
        <authorList>
            <person name="Qu J."/>
            <person name="Murali S.C."/>
            <person name="Bandaranaike D."/>
            <person name="Bellair M."/>
            <person name="Blankenburg K."/>
            <person name="Chao H."/>
            <person name="Dinh H."/>
            <person name="Doddapaneni H."/>
            <person name="Downs B."/>
            <person name="Dugan-Rocha S."/>
            <person name="Elkadiri S."/>
            <person name="Gnanaolivu R.D."/>
            <person name="Hernandez B."/>
            <person name="Javaid M."/>
            <person name="Jayaseelan J.C."/>
            <person name="Lee S."/>
            <person name="Li M."/>
            <person name="Ming W."/>
            <person name="Munidasa M."/>
            <person name="Muniz J."/>
            <person name="Nguyen L."/>
            <person name="Ongeri F."/>
            <person name="Osuji N."/>
            <person name="Pu L.-L."/>
            <person name="Puazo M."/>
            <person name="Qu C."/>
            <person name="Quiroz J."/>
            <person name="Raj R."/>
            <person name="Weissenberger G."/>
            <person name="Xin Y."/>
            <person name="Zou X."/>
            <person name="Han Y."/>
            <person name="Richards S."/>
            <person name="Worley K."/>
            <person name="Muzny D."/>
            <person name="Gibbs R."/>
        </authorList>
    </citation>
    <scope>NUCLEOTIDE SEQUENCE</scope>
    <source>
        <strain evidence="2">Sampled in the wild</strain>
    </source>
</reference>
<feature type="region of interest" description="Disordered" evidence="1">
    <location>
        <begin position="86"/>
        <end position="105"/>
    </location>
</feature>